<protein>
    <submittedName>
        <fullName evidence="2">Uncharacterized protein</fullName>
    </submittedName>
</protein>
<keyword evidence="1" id="KW-0472">Membrane</keyword>
<feature type="transmembrane region" description="Helical" evidence="1">
    <location>
        <begin position="30"/>
        <end position="52"/>
    </location>
</feature>
<proteinExistence type="predicted"/>
<feature type="transmembrane region" description="Helical" evidence="1">
    <location>
        <begin position="203"/>
        <end position="223"/>
    </location>
</feature>
<dbReference type="EMBL" id="CP134145">
    <property type="protein sequence ID" value="WNC72148.1"/>
    <property type="molecule type" value="Genomic_DNA"/>
</dbReference>
<name>A0ABY9TUZ0_9GAMM</name>
<accession>A0ABY9TUZ0</accession>
<dbReference type="RefSeq" id="WP_348391267.1">
    <property type="nucleotide sequence ID" value="NZ_CP134145.1"/>
</dbReference>
<gene>
    <name evidence="2" type="ORF">RGQ13_18810</name>
</gene>
<keyword evidence="3" id="KW-1185">Reference proteome</keyword>
<feature type="transmembrane region" description="Helical" evidence="1">
    <location>
        <begin position="169"/>
        <end position="191"/>
    </location>
</feature>
<feature type="transmembrane region" description="Helical" evidence="1">
    <location>
        <begin position="6"/>
        <end position="23"/>
    </location>
</feature>
<organism evidence="2 3">
    <name type="scientific">Thalassotalea psychrophila</name>
    <dbReference type="NCBI Taxonomy" id="3065647"/>
    <lineage>
        <taxon>Bacteria</taxon>
        <taxon>Pseudomonadati</taxon>
        <taxon>Pseudomonadota</taxon>
        <taxon>Gammaproteobacteria</taxon>
        <taxon>Alteromonadales</taxon>
        <taxon>Colwelliaceae</taxon>
        <taxon>Thalassotalea</taxon>
    </lineage>
</organism>
<dbReference type="Proteomes" id="UP001258994">
    <property type="component" value="Chromosome"/>
</dbReference>
<evidence type="ECO:0000313" key="2">
    <source>
        <dbReference type="EMBL" id="WNC72148.1"/>
    </source>
</evidence>
<evidence type="ECO:0000313" key="3">
    <source>
        <dbReference type="Proteomes" id="UP001258994"/>
    </source>
</evidence>
<feature type="transmembrane region" description="Helical" evidence="1">
    <location>
        <begin position="136"/>
        <end position="157"/>
    </location>
</feature>
<evidence type="ECO:0000256" key="1">
    <source>
        <dbReference type="SAM" id="Phobius"/>
    </source>
</evidence>
<keyword evidence="1" id="KW-1133">Transmembrane helix</keyword>
<feature type="transmembrane region" description="Helical" evidence="1">
    <location>
        <begin position="64"/>
        <end position="85"/>
    </location>
</feature>
<feature type="transmembrane region" description="Helical" evidence="1">
    <location>
        <begin position="106"/>
        <end position="124"/>
    </location>
</feature>
<sequence length="232" mass="26283">MDNIILFLALFSLTATAVQVSLFRHWWQQLALALVIAAITYCFYPTAIAYSTTDIEQLLANTNSMLDMSVVLVLEAVVMLILALFMLRDMYTRLVMPYKLIPHMQFIPMVSAVGVLCFYQVHLYQQALEWEFATTAFIYGGSVALTVVLFAWVIKFLVPARVLRLELKLAMHAAQIVLAVAVSILTARHPYLQSDINPNINEFIVVTIIISLGAVVGYVRYQYQSKKLLKKR</sequence>
<reference evidence="3" key="1">
    <citation type="submission" date="2023-09" db="EMBL/GenBank/DDBJ databases">
        <authorList>
            <person name="Li S."/>
            <person name="Li X."/>
            <person name="Zhang C."/>
            <person name="Zhao Z."/>
        </authorList>
    </citation>
    <scope>NUCLEOTIDE SEQUENCE [LARGE SCALE GENOMIC DNA]</scope>
    <source>
        <strain evidence="3">SQ149</strain>
    </source>
</reference>
<keyword evidence="1" id="KW-0812">Transmembrane</keyword>